<name>A0A6T7TFM5_9EUKA</name>
<dbReference type="EMBL" id="HBEP01030546">
    <property type="protein sequence ID" value="CAD8503702.1"/>
    <property type="molecule type" value="Transcribed_RNA"/>
</dbReference>
<dbReference type="EMBL" id="HBEP01030545">
    <property type="protein sequence ID" value="CAD8503701.1"/>
    <property type="molecule type" value="Transcribed_RNA"/>
</dbReference>
<evidence type="ECO:0000256" key="1">
    <source>
        <dbReference type="SAM" id="MobiDB-lite"/>
    </source>
</evidence>
<evidence type="ECO:0000259" key="2">
    <source>
        <dbReference type="Pfam" id="PF03033"/>
    </source>
</evidence>
<dbReference type="PANTHER" id="PTHR48050">
    <property type="entry name" value="STEROL 3-BETA-GLUCOSYLTRANSFERASE"/>
    <property type="match status" value="1"/>
</dbReference>
<dbReference type="GO" id="GO:0005975">
    <property type="term" value="P:carbohydrate metabolic process"/>
    <property type="evidence" value="ECO:0007669"/>
    <property type="project" value="InterPro"/>
</dbReference>
<dbReference type="Pfam" id="PF03033">
    <property type="entry name" value="Glyco_transf_28"/>
    <property type="match status" value="1"/>
</dbReference>
<reference evidence="4" key="1">
    <citation type="submission" date="2021-01" db="EMBL/GenBank/DDBJ databases">
        <authorList>
            <person name="Corre E."/>
            <person name="Pelletier E."/>
            <person name="Niang G."/>
            <person name="Scheremetjew M."/>
            <person name="Finn R."/>
            <person name="Kale V."/>
            <person name="Holt S."/>
            <person name="Cochrane G."/>
            <person name="Meng A."/>
            <person name="Brown T."/>
            <person name="Cohen L."/>
        </authorList>
    </citation>
    <scope>NUCLEOTIDE SEQUENCE</scope>
    <source>
        <strain evidence="4">CCMP1374</strain>
    </source>
</reference>
<evidence type="ECO:0000313" key="3">
    <source>
        <dbReference type="EMBL" id="CAD8503701.1"/>
    </source>
</evidence>
<feature type="region of interest" description="Disordered" evidence="1">
    <location>
        <begin position="463"/>
        <end position="504"/>
    </location>
</feature>
<feature type="domain" description="Glycosyltransferase family 28 N-terminal" evidence="2">
    <location>
        <begin position="2"/>
        <end position="42"/>
    </location>
</feature>
<dbReference type="InterPro" id="IPR050426">
    <property type="entry name" value="Glycosyltransferase_28"/>
</dbReference>
<organism evidence="4">
    <name type="scientific">Phaeocystis antarctica</name>
    <dbReference type="NCBI Taxonomy" id="33657"/>
    <lineage>
        <taxon>Eukaryota</taxon>
        <taxon>Haptista</taxon>
        <taxon>Haptophyta</taxon>
        <taxon>Prymnesiophyceae</taxon>
        <taxon>Phaeocystales</taxon>
        <taxon>Phaeocystaceae</taxon>
        <taxon>Phaeocystis</taxon>
    </lineage>
</organism>
<dbReference type="SUPFAM" id="SSF53756">
    <property type="entry name" value="UDP-Glycosyltransferase/glycogen phosphorylase"/>
    <property type="match status" value="1"/>
</dbReference>
<feature type="compositionally biased region" description="Basic and acidic residues" evidence="1">
    <location>
        <begin position="481"/>
        <end position="497"/>
    </location>
</feature>
<dbReference type="PANTHER" id="PTHR48050:SF13">
    <property type="entry name" value="STEROL 3-BETA-GLUCOSYLTRANSFERASE UGT80A2"/>
    <property type="match status" value="1"/>
</dbReference>
<dbReference type="Gene3D" id="3.40.50.2000">
    <property type="entry name" value="Glycogen Phosphorylase B"/>
    <property type="match status" value="2"/>
</dbReference>
<dbReference type="GO" id="GO:0016758">
    <property type="term" value="F:hexosyltransferase activity"/>
    <property type="evidence" value="ECO:0007669"/>
    <property type="project" value="InterPro"/>
</dbReference>
<gene>
    <name evidence="3" type="ORF">PANT1444_LOCUS17255</name>
    <name evidence="4" type="ORF">PANT1444_LOCUS17256</name>
</gene>
<sequence length="504" mass="54826">MTRGTRGDVQPFVALARGLCSERGWLVTICTEARWKGWVVAQCADITAGAVRFVCSGGDTQRQTETWVSKEIMGSKTEALQELMLAASEANFFASAPVFMHHLARLQATAATKVDLIINAFTLTGVALMCGEAHGIPVAGFCLQPTCIPSDDEDWHAIVPIDSDGDSLIDRAEAKLFTSHTSLKPIRRAFNQFPWSGLSLPSLRAQFGLEASITWKAAFRWELPLVIPMLPRSFKRPSDWPASFACTDFLFLRSSAPGGGKLAADQAEFVEAARAKERKLMVMTFSSMPVPRAACLEAAVEMLLKSKHDFALLYVGKRQPDPVPAALEAQVDELTAAGKLLEAERADFGVLFRQMDAFVVHGGLGTTVEALRMRKPTVVTGILLMDQRFWGLVCHEQGIGPKPVHIESFKDIAADWADRALDPESDYGKAAAALSFGDEDNDGVAANVNEFVRLVESGLRPPRACAKGHKAQAKLKSGKLLPKEGGEEWSHSTRADVKAYPQSA</sequence>
<feature type="compositionally biased region" description="Basic residues" evidence="1">
    <location>
        <begin position="466"/>
        <end position="477"/>
    </location>
</feature>
<proteinExistence type="predicted"/>
<protein>
    <recommendedName>
        <fullName evidence="2">Glycosyltransferase family 28 N-terminal domain-containing protein</fullName>
    </recommendedName>
</protein>
<evidence type="ECO:0000313" key="4">
    <source>
        <dbReference type="EMBL" id="CAD8503702.1"/>
    </source>
</evidence>
<dbReference type="AlphaFoldDB" id="A0A6T7TFM5"/>
<accession>A0A6T7TFM5</accession>
<dbReference type="InterPro" id="IPR004276">
    <property type="entry name" value="GlycoTrans_28_N"/>
</dbReference>